<dbReference type="Proteomes" id="UP000515928">
    <property type="component" value="Chromosome"/>
</dbReference>
<dbReference type="PIRSF" id="PIRSF005485">
    <property type="entry name" value="HrcA"/>
    <property type="match status" value="1"/>
</dbReference>
<comment type="function">
    <text evidence="5">Negative regulator of class I heat shock genes (grpE-dnaK-dnaJ and groELS operons). Prevents heat-shock induction of these operons.</text>
</comment>
<dbReference type="Gene3D" id="3.30.390.60">
    <property type="entry name" value="Heat-inducible transcription repressor hrca homolog, domain 3"/>
    <property type="match status" value="1"/>
</dbReference>
<dbReference type="InterPro" id="IPR036390">
    <property type="entry name" value="WH_DNA-bd_sf"/>
</dbReference>
<protein>
    <recommendedName>
        <fullName evidence="5">Heat-inducible transcription repressor HrcA</fullName>
    </recommendedName>
</protein>
<dbReference type="HAMAP" id="MF_00081">
    <property type="entry name" value="HrcA"/>
    <property type="match status" value="1"/>
</dbReference>
<evidence type="ECO:0000313" key="7">
    <source>
        <dbReference type="EMBL" id="QNN60514.1"/>
    </source>
</evidence>
<dbReference type="InterPro" id="IPR002571">
    <property type="entry name" value="HrcA"/>
</dbReference>
<evidence type="ECO:0000256" key="4">
    <source>
        <dbReference type="ARBA" id="ARBA00023163"/>
    </source>
</evidence>
<dbReference type="PANTHER" id="PTHR34824">
    <property type="entry name" value="HEAT-INDUCIBLE TRANSCRIPTION REPRESSOR HRCA"/>
    <property type="match status" value="1"/>
</dbReference>
<evidence type="ECO:0000256" key="2">
    <source>
        <dbReference type="ARBA" id="ARBA00023015"/>
    </source>
</evidence>
<dbReference type="SUPFAM" id="SSF46785">
    <property type="entry name" value="Winged helix' DNA-binding domain"/>
    <property type="match status" value="1"/>
</dbReference>
<comment type="similarity">
    <text evidence="5">Belongs to the HrcA family.</text>
</comment>
<dbReference type="EMBL" id="CP060715">
    <property type="protein sequence ID" value="QNN60514.1"/>
    <property type="molecule type" value="Genomic_DNA"/>
</dbReference>
<keyword evidence="3 5" id="KW-0346">Stress response</keyword>
<dbReference type="InterPro" id="IPR029016">
    <property type="entry name" value="GAF-like_dom_sf"/>
</dbReference>
<dbReference type="InterPro" id="IPR023120">
    <property type="entry name" value="WHTH_transcript_rep_HrcA_IDD"/>
</dbReference>
<reference evidence="7 8" key="1">
    <citation type="submission" date="2020-08" db="EMBL/GenBank/DDBJ databases">
        <title>Genome sequence of Erysipelothrix inopinata DSM 15511T.</title>
        <authorList>
            <person name="Hyun D.-W."/>
            <person name="Bae J.-W."/>
        </authorList>
    </citation>
    <scope>NUCLEOTIDE SEQUENCE [LARGE SCALE GENOMIC DNA]</scope>
    <source>
        <strain evidence="7 8">DSM 15511</strain>
    </source>
</reference>
<dbReference type="PANTHER" id="PTHR34824:SF1">
    <property type="entry name" value="HEAT-INDUCIBLE TRANSCRIPTION REPRESSOR HRCA"/>
    <property type="match status" value="1"/>
</dbReference>
<dbReference type="AlphaFoldDB" id="A0A7G9RY39"/>
<dbReference type="SUPFAM" id="SSF55781">
    <property type="entry name" value="GAF domain-like"/>
    <property type="match status" value="1"/>
</dbReference>
<feature type="domain" description="Heat-inducible transcription repressor HrcA C-terminal" evidence="6">
    <location>
        <begin position="103"/>
        <end position="319"/>
    </location>
</feature>
<dbReference type="RefSeq" id="WP_187533642.1">
    <property type="nucleotide sequence ID" value="NZ_CBCSHU010000010.1"/>
</dbReference>
<evidence type="ECO:0000256" key="1">
    <source>
        <dbReference type="ARBA" id="ARBA00022491"/>
    </source>
</evidence>
<dbReference type="GO" id="GO:0045892">
    <property type="term" value="P:negative regulation of DNA-templated transcription"/>
    <property type="evidence" value="ECO:0007669"/>
    <property type="project" value="UniProtKB-UniRule"/>
</dbReference>
<accession>A0A7G9RY39</accession>
<name>A0A7G9RY39_9FIRM</name>
<keyword evidence="4 5" id="KW-0804">Transcription</keyword>
<evidence type="ECO:0000256" key="5">
    <source>
        <dbReference type="HAMAP-Rule" id="MF_00081"/>
    </source>
</evidence>
<gene>
    <name evidence="5 7" type="primary">hrcA</name>
    <name evidence="7" type="ORF">H9L01_09090</name>
</gene>
<evidence type="ECO:0000259" key="6">
    <source>
        <dbReference type="Pfam" id="PF01628"/>
    </source>
</evidence>
<organism evidence="7 8">
    <name type="scientific">Erysipelothrix inopinata</name>
    <dbReference type="NCBI Taxonomy" id="225084"/>
    <lineage>
        <taxon>Bacteria</taxon>
        <taxon>Bacillati</taxon>
        <taxon>Bacillota</taxon>
        <taxon>Erysipelotrichia</taxon>
        <taxon>Erysipelotrichales</taxon>
        <taxon>Erysipelotrichaceae</taxon>
        <taxon>Erysipelothrix</taxon>
    </lineage>
</organism>
<evidence type="ECO:0000256" key="3">
    <source>
        <dbReference type="ARBA" id="ARBA00023016"/>
    </source>
</evidence>
<keyword evidence="1 5" id="KW-0678">Repressor</keyword>
<dbReference type="KEGG" id="eio:H9L01_09090"/>
<keyword evidence="8" id="KW-1185">Reference proteome</keyword>
<dbReference type="GO" id="GO:0003677">
    <property type="term" value="F:DNA binding"/>
    <property type="evidence" value="ECO:0007669"/>
    <property type="project" value="InterPro"/>
</dbReference>
<keyword evidence="2 5" id="KW-0805">Transcription regulation</keyword>
<dbReference type="Gene3D" id="1.10.10.10">
    <property type="entry name" value="Winged helix-like DNA-binding domain superfamily/Winged helix DNA-binding domain"/>
    <property type="match status" value="1"/>
</dbReference>
<sequence>MLTPRKIEIFKAIVQEFINTAEPVGSKTLIDKFNLPYSSATIRNEMSDLEKIGLLEKTHTSSGRVPSTKGYQFYVEHLMEDESNQAVELAIAQIFSDRRLGIEEAIRQSGDIISQMTKLTTVVLGPSAMDEKLRSVQLIPLNELSAMAVFVTETGHAEHRIFNFETEVTVEDIESCTSILNERLKGTVLSEIVDKMEGLRPILSARLVQYEALFEAFVNAFVKFAQDEVYLSGEKNMLYQPEFENIGKLRQLMDMLENSQLWREISEGHKHTPLQSSEHSEMIWLDDMAVVSSKLTTIDDEEHQLMVVGPSRMEYGRVVSLMNYVSEMVEEVYGKGGQDERQEDK</sequence>
<dbReference type="InterPro" id="IPR036388">
    <property type="entry name" value="WH-like_DNA-bd_sf"/>
</dbReference>
<dbReference type="Pfam" id="PF01628">
    <property type="entry name" value="HrcA"/>
    <property type="match status" value="1"/>
</dbReference>
<evidence type="ECO:0000313" key="8">
    <source>
        <dbReference type="Proteomes" id="UP000515928"/>
    </source>
</evidence>
<proteinExistence type="inferred from homology"/>
<dbReference type="InterPro" id="IPR021153">
    <property type="entry name" value="HrcA_C"/>
</dbReference>
<dbReference type="NCBIfam" id="TIGR00331">
    <property type="entry name" value="hrcA"/>
    <property type="match status" value="1"/>
</dbReference>
<dbReference type="Gene3D" id="3.30.450.40">
    <property type="match status" value="1"/>
</dbReference>